<evidence type="ECO:0000313" key="2">
    <source>
        <dbReference type="Proteomes" id="UP000244069"/>
    </source>
</evidence>
<comment type="caution">
    <text evidence="1">The sequence shown here is derived from an EMBL/GenBank/DDBJ whole genome shotgun (WGS) entry which is preliminary data.</text>
</comment>
<protein>
    <submittedName>
        <fullName evidence="1">Uncharacterized protein</fullName>
    </submittedName>
</protein>
<accession>A0A2T6A6D7</accession>
<name>A0A2T6A6D7_9RHOB</name>
<keyword evidence="2" id="KW-1185">Reference proteome</keyword>
<dbReference type="AlphaFoldDB" id="A0A2T6A6D7"/>
<feature type="non-terminal residue" evidence="1">
    <location>
        <position position="1"/>
    </location>
</feature>
<sequence>LVHGRLLRLSSSTTQFGTSRCRSGAVHSNKVVEFGPRALAPFGYSGRGIGPGSVFGRVCARALLSGDKAGIPVAPVDHYIEHHKGLRAAWYEFGAAVTHATTPPPFTRQG</sequence>
<reference evidence="1 2" key="1">
    <citation type="submission" date="2018-04" db="EMBL/GenBank/DDBJ databases">
        <title>Genomic Encyclopedia of Archaeal and Bacterial Type Strains, Phase II (KMG-II): from individual species to whole genera.</title>
        <authorList>
            <person name="Goeker M."/>
        </authorList>
    </citation>
    <scope>NUCLEOTIDE SEQUENCE [LARGE SCALE GENOMIC DNA]</scope>
    <source>
        <strain evidence="1 2">DSM 29329</strain>
    </source>
</reference>
<dbReference type="EMBL" id="QBKN01000038">
    <property type="protein sequence ID" value="PTX39397.1"/>
    <property type="molecule type" value="Genomic_DNA"/>
</dbReference>
<evidence type="ECO:0000313" key="1">
    <source>
        <dbReference type="EMBL" id="PTX39397.1"/>
    </source>
</evidence>
<proteinExistence type="predicted"/>
<dbReference type="Proteomes" id="UP000244069">
    <property type="component" value="Unassembled WGS sequence"/>
</dbReference>
<gene>
    <name evidence="1" type="ORF">C8N44_13827</name>
</gene>
<organism evidence="1 2">
    <name type="scientific">Allosediminivita pacifica</name>
    <dbReference type="NCBI Taxonomy" id="1267769"/>
    <lineage>
        <taxon>Bacteria</taxon>
        <taxon>Pseudomonadati</taxon>
        <taxon>Pseudomonadota</taxon>
        <taxon>Alphaproteobacteria</taxon>
        <taxon>Rhodobacterales</taxon>
        <taxon>Paracoccaceae</taxon>
        <taxon>Allosediminivita</taxon>
    </lineage>
</organism>